<gene>
    <name evidence="7" type="ORF">ABIF63_003422</name>
</gene>
<evidence type="ECO:0000256" key="2">
    <source>
        <dbReference type="ARBA" id="ARBA00023015"/>
    </source>
</evidence>
<keyword evidence="3 5" id="KW-0238">DNA-binding</keyword>
<feature type="DNA-binding region" description="H-T-H motif" evidence="5">
    <location>
        <begin position="22"/>
        <end position="41"/>
    </location>
</feature>
<dbReference type="SUPFAM" id="SSF48498">
    <property type="entry name" value="Tetracyclin repressor-like, C-terminal domain"/>
    <property type="match status" value="1"/>
</dbReference>
<evidence type="ECO:0000259" key="6">
    <source>
        <dbReference type="PROSITE" id="PS50977"/>
    </source>
</evidence>
<dbReference type="Gene3D" id="1.10.357.10">
    <property type="entry name" value="Tetracycline Repressor, domain 2"/>
    <property type="match status" value="1"/>
</dbReference>
<comment type="caution">
    <text evidence="7">The sequence shown here is derived from an EMBL/GenBank/DDBJ whole genome shotgun (WGS) entry which is preliminary data.</text>
</comment>
<sequence length="210" mass="23961">MRDAIKRVATELLIRHGFHNTSFRDIADQIGTTTTNIHYHFGSKQQLVEEVLTDYVAEASARHRSIWLDDGHTLSEKLRGVVEYNFERYKRFNRGKAGGRPWSLIGRLRLDSEDLSPVARESLASFSRSVHEAIKSAFEQACRSGELRADAPLDDLTLLVVNLVNSSSVFTQDAGSFDRLEEFFTAFERVMLKVYAGEPTESRERRANRH</sequence>
<reference evidence="7 8" key="1">
    <citation type="submission" date="2024-06" db="EMBL/GenBank/DDBJ databases">
        <title>Genomic Encyclopedia of Type Strains, Phase V (KMG-V): Genome sequencing to study the core and pangenomes of soil and plant-associated prokaryotes.</title>
        <authorList>
            <person name="Whitman W."/>
        </authorList>
    </citation>
    <scope>NUCLEOTIDE SEQUENCE [LARGE SCALE GENOMIC DNA]</scope>
    <source>
        <strain evidence="7 8">USDA 160</strain>
    </source>
</reference>
<dbReference type="EMBL" id="JBEPTQ010000002">
    <property type="protein sequence ID" value="MET4719316.1"/>
    <property type="molecule type" value="Genomic_DNA"/>
</dbReference>
<dbReference type="Gene3D" id="1.10.10.60">
    <property type="entry name" value="Homeodomain-like"/>
    <property type="match status" value="1"/>
</dbReference>
<keyword evidence="4" id="KW-0804">Transcription</keyword>
<keyword evidence="8" id="KW-1185">Reference proteome</keyword>
<dbReference type="PROSITE" id="PS50977">
    <property type="entry name" value="HTH_TETR_2"/>
    <property type="match status" value="1"/>
</dbReference>
<evidence type="ECO:0000256" key="3">
    <source>
        <dbReference type="ARBA" id="ARBA00023125"/>
    </source>
</evidence>
<dbReference type="PRINTS" id="PR00455">
    <property type="entry name" value="HTHTETR"/>
</dbReference>
<dbReference type="Proteomes" id="UP001549291">
    <property type="component" value="Unassembled WGS sequence"/>
</dbReference>
<dbReference type="InterPro" id="IPR050109">
    <property type="entry name" value="HTH-type_TetR-like_transc_reg"/>
</dbReference>
<protein>
    <submittedName>
        <fullName evidence="7">TetR/AcrR family transcriptional repressor of nem operon</fullName>
    </submittedName>
</protein>
<evidence type="ECO:0000256" key="1">
    <source>
        <dbReference type="ARBA" id="ARBA00022491"/>
    </source>
</evidence>
<keyword evidence="1" id="KW-0678">Repressor</keyword>
<dbReference type="PANTHER" id="PTHR30055">
    <property type="entry name" value="HTH-TYPE TRANSCRIPTIONAL REGULATOR RUTR"/>
    <property type="match status" value="1"/>
</dbReference>
<accession>A0ABV2RQZ9</accession>
<feature type="domain" description="HTH tetR-type" evidence="6">
    <location>
        <begin position="1"/>
        <end position="59"/>
    </location>
</feature>
<evidence type="ECO:0000313" key="7">
    <source>
        <dbReference type="EMBL" id="MET4719316.1"/>
    </source>
</evidence>
<dbReference type="InterPro" id="IPR009057">
    <property type="entry name" value="Homeodomain-like_sf"/>
</dbReference>
<dbReference type="SUPFAM" id="SSF46689">
    <property type="entry name" value="Homeodomain-like"/>
    <property type="match status" value="1"/>
</dbReference>
<evidence type="ECO:0000313" key="8">
    <source>
        <dbReference type="Proteomes" id="UP001549291"/>
    </source>
</evidence>
<proteinExistence type="predicted"/>
<organism evidence="7 8">
    <name type="scientific">Bradyrhizobium japonicum</name>
    <dbReference type="NCBI Taxonomy" id="375"/>
    <lineage>
        <taxon>Bacteria</taxon>
        <taxon>Pseudomonadati</taxon>
        <taxon>Pseudomonadota</taxon>
        <taxon>Alphaproteobacteria</taxon>
        <taxon>Hyphomicrobiales</taxon>
        <taxon>Nitrobacteraceae</taxon>
        <taxon>Bradyrhizobium</taxon>
    </lineage>
</organism>
<dbReference type="InterPro" id="IPR036271">
    <property type="entry name" value="Tet_transcr_reg_TetR-rel_C_sf"/>
</dbReference>
<name>A0ABV2RQZ9_BRAJP</name>
<dbReference type="Pfam" id="PF00440">
    <property type="entry name" value="TetR_N"/>
    <property type="match status" value="1"/>
</dbReference>
<evidence type="ECO:0000256" key="4">
    <source>
        <dbReference type="ARBA" id="ARBA00023163"/>
    </source>
</evidence>
<keyword evidence="2" id="KW-0805">Transcription regulation</keyword>
<dbReference type="InterPro" id="IPR001647">
    <property type="entry name" value="HTH_TetR"/>
</dbReference>
<evidence type="ECO:0000256" key="5">
    <source>
        <dbReference type="PROSITE-ProRule" id="PRU00335"/>
    </source>
</evidence>
<dbReference type="PANTHER" id="PTHR30055:SF175">
    <property type="entry name" value="HTH-TYPE TRANSCRIPTIONAL REPRESSOR KSTR2"/>
    <property type="match status" value="1"/>
</dbReference>